<proteinExistence type="inferred from homology"/>
<dbReference type="InterPro" id="IPR001509">
    <property type="entry name" value="Epimerase_deHydtase"/>
</dbReference>
<dbReference type="AlphaFoldDB" id="A0A7X9XNH8"/>
<dbReference type="Proteomes" id="UP000587880">
    <property type="component" value="Unassembled WGS sequence"/>
</dbReference>
<dbReference type="Gene3D" id="3.40.50.720">
    <property type="entry name" value="NAD(P)-binding Rossmann-like Domain"/>
    <property type="match status" value="1"/>
</dbReference>
<evidence type="ECO:0000256" key="1">
    <source>
        <dbReference type="ARBA" id="ARBA00007637"/>
    </source>
</evidence>
<dbReference type="InterPro" id="IPR036291">
    <property type="entry name" value="NAD(P)-bd_dom_sf"/>
</dbReference>
<feature type="domain" description="NAD-dependent epimerase/dehydratase" evidence="2">
    <location>
        <begin position="7"/>
        <end position="234"/>
    </location>
</feature>
<dbReference type="PANTHER" id="PTHR43000">
    <property type="entry name" value="DTDP-D-GLUCOSE 4,6-DEHYDRATASE-RELATED"/>
    <property type="match status" value="1"/>
</dbReference>
<dbReference type="Pfam" id="PF01370">
    <property type="entry name" value="Epimerase"/>
    <property type="match status" value="1"/>
</dbReference>
<gene>
    <name evidence="3" type="ORF">HF849_05805</name>
</gene>
<evidence type="ECO:0000259" key="2">
    <source>
        <dbReference type="Pfam" id="PF01370"/>
    </source>
</evidence>
<evidence type="ECO:0000313" key="4">
    <source>
        <dbReference type="Proteomes" id="UP000587880"/>
    </source>
</evidence>
<dbReference type="SUPFAM" id="SSF51735">
    <property type="entry name" value="NAD(P)-binding Rossmann-fold domains"/>
    <property type="match status" value="1"/>
</dbReference>
<name>A0A7X9XNH8_CLOBE</name>
<evidence type="ECO:0000313" key="3">
    <source>
        <dbReference type="EMBL" id="NMF04279.1"/>
    </source>
</evidence>
<organism evidence="3 4">
    <name type="scientific">Clostridium beijerinckii</name>
    <name type="common">Clostridium MP</name>
    <dbReference type="NCBI Taxonomy" id="1520"/>
    <lineage>
        <taxon>Bacteria</taxon>
        <taxon>Bacillati</taxon>
        <taxon>Bacillota</taxon>
        <taxon>Clostridia</taxon>
        <taxon>Eubacteriales</taxon>
        <taxon>Clostridiaceae</taxon>
        <taxon>Clostridium</taxon>
    </lineage>
</organism>
<dbReference type="RefSeq" id="WP_168981357.1">
    <property type="nucleotide sequence ID" value="NZ_JABAGD010000007.1"/>
</dbReference>
<dbReference type="EMBL" id="JABAGD010000007">
    <property type="protein sequence ID" value="NMF04279.1"/>
    <property type="molecule type" value="Genomic_DNA"/>
</dbReference>
<reference evidence="3 4" key="1">
    <citation type="submission" date="2020-04" db="EMBL/GenBank/DDBJ databases">
        <authorList>
            <person name="Hitch T.C.A."/>
            <person name="Wylensek D."/>
            <person name="Clavel T."/>
        </authorList>
    </citation>
    <scope>NUCLEOTIDE SEQUENCE [LARGE SCALE GENOMIC DNA]</scope>
    <source>
        <strain evidence="3 4">WB01_NA02</strain>
    </source>
</reference>
<comment type="caution">
    <text evidence="3">The sequence shown here is derived from an EMBL/GenBank/DDBJ whole genome shotgun (WGS) entry which is preliminary data.</text>
</comment>
<dbReference type="PRINTS" id="PR01713">
    <property type="entry name" value="NUCEPIMERASE"/>
</dbReference>
<accession>A0A7X9XNH8</accession>
<comment type="similarity">
    <text evidence="1">Belongs to the NAD(P)-dependent epimerase/dehydratase family.</text>
</comment>
<sequence>MLNKKCIVLGGNGFIGVNILRHLINCNYEVSSFDLYLPKNPIEGVTYMSGDFTNDMELLEAIHGQDIILHLISTTNPGKSMIDPYSGYNIDIIQTIKVLESIKETNAQILFASSGGTVYGEPESCPIKEDSKLNPISHYGITKVTIEHIINMYNSVYGMKNIIMRISNPYGPGQDYTRGVGLIDALVKKGLNDEVVTIWGDGNNIRDYIYIDDLCNAIELLCKYDGNHSVFNIGSGCGHSINNMIEIIKGILDKNINVEYESKRKNDIEHIFLDNKKLKEEVGFIPKISIDEGIKRYIRHLQRITK</sequence>
<protein>
    <submittedName>
        <fullName evidence="3">NAD-dependent epimerase/dehydratase family protein</fullName>
    </submittedName>
</protein>